<name>A0A401X5W5_ACEPA</name>
<dbReference type="InterPro" id="IPR030191">
    <property type="entry name" value="CodB"/>
</dbReference>
<feature type="transmembrane region" description="Helical" evidence="1">
    <location>
        <begin position="218"/>
        <end position="237"/>
    </location>
</feature>
<evidence type="ECO:0000313" key="3">
    <source>
        <dbReference type="Proteomes" id="UP000287385"/>
    </source>
</evidence>
<feature type="transmembrane region" description="Helical" evidence="1">
    <location>
        <begin position="179"/>
        <end position="198"/>
    </location>
</feature>
<keyword evidence="1" id="KW-1133">Transmembrane helix</keyword>
<keyword evidence="1" id="KW-0812">Transmembrane</keyword>
<keyword evidence="1" id="KW-0472">Membrane</keyword>
<feature type="transmembrane region" description="Helical" evidence="1">
    <location>
        <begin position="76"/>
        <end position="98"/>
    </location>
</feature>
<protein>
    <submittedName>
        <fullName evidence="2">Uncharacterized protein</fullName>
    </submittedName>
</protein>
<feature type="transmembrane region" description="Helical" evidence="1">
    <location>
        <begin position="110"/>
        <end position="134"/>
    </location>
</feature>
<gene>
    <name evidence="2" type="ORF">NBRC3278_2161</name>
</gene>
<dbReference type="Gene3D" id="1.10.4160.10">
    <property type="entry name" value="Hydantoin permease"/>
    <property type="match status" value="1"/>
</dbReference>
<comment type="caution">
    <text evidence="2">The sequence shown here is derived from an EMBL/GenBank/DDBJ whole genome shotgun (WGS) entry which is preliminary data.</text>
</comment>
<evidence type="ECO:0000256" key="1">
    <source>
        <dbReference type="SAM" id="Phobius"/>
    </source>
</evidence>
<dbReference type="EMBL" id="BDEV01000087">
    <property type="protein sequence ID" value="GCD63068.1"/>
    <property type="molecule type" value="Genomic_DNA"/>
</dbReference>
<sequence length="334" mass="36710">MPHDASRLRIVRTRRAYNRWAADQTFEDYALRFTARSARTATPMRAAFTALGSISFLALEAIGGTLTLAFGFTNTAIAIAFVTVLIFCITLPLCATAARSGLDVDLLTRGTGFGYIGSTVTSLIYASFTFIFFGLEAAILAGTLHILLHIPLWLAYLACAVVIIPLVARGITFIAKFQIITFPIWFILNLLPLSILVMQHPLWLAEWTHFSGLIPYKSGIDTLAIGSAASVMIVLVCQSAEQIDFLRFLPPLTAQNKRQWWSALILGGAWLDYSGCGQASCRVFSRVGCFTRRFFPFASHTTRPDVSFSLEQLYASGPCYSSYYCSGGCISNQN</sequence>
<dbReference type="GO" id="GO:0015209">
    <property type="term" value="F:cytosine transmembrane transporter activity"/>
    <property type="evidence" value="ECO:0007669"/>
    <property type="project" value="InterPro"/>
</dbReference>
<feature type="transmembrane region" description="Helical" evidence="1">
    <location>
        <begin position="146"/>
        <end position="167"/>
    </location>
</feature>
<proteinExistence type="predicted"/>
<dbReference type="AlphaFoldDB" id="A0A401X5W5"/>
<dbReference type="PANTHER" id="PTHR30569">
    <property type="entry name" value="CYTOSINE TRANSPORTER CODB"/>
    <property type="match status" value="1"/>
</dbReference>
<organism evidence="2 3">
    <name type="scientific">Acetobacter pasteurianus NBRC 3278</name>
    <dbReference type="NCBI Taxonomy" id="1226660"/>
    <lineage>
        <taxon>Bacteria</taxon>
        <taxon>Pseudomonadati</taxon>
        <taxon>Pseudomonadota</taxon>
        <taxon>Alphaproteobacteria</taxon>
        <taxon>Acetobacterales</taxon>
        <taxon>Acetobacteraceae</taxon>
        <taxon>Acetobacter</taxon>
    </lineage>
</organism>
<reference evidence="2 3" key="1">
    <citation type="submission" date="2016-06" db="EMBL/GenBank/DDBJ databases">
        <title>Acetobacter pasteurianus NBRC 3278 whole genome sequencing project.</title>
        <authorList>
            <person name="Matsutani M."/>
            <person name="Shiwa Y."/>
            <person name="Okamoto-Kainuma A."/>
            <person name="Ishikawa M."/>
            <person name="Koizumi Y."/>
            <person name="Yoshikawa H."/>
            <person name="Yakushi T."/>
            <person name="Matsushita K."/>
        </authorList>
    </citation>
    <scope>NUCLEOTIDE SEQUENCE [LARGE SCALE GENOMIC DNA]</scope>
    <source>
        <strain evidence="2 3">NBRC 3278</strain>
    </source>
</reference>
<feature type="transmembrane region" description="Helical" evidence="1">
    <location>
        <begin position="46"/>
        <end position="70"/>
    </location>
</feature>
<accession>A0A401X5W5</accession>
<dbReference type="PANTHER" id="PTHR30569:SF0">
    <property type="entry name" value="CYTOSINE PERMEASE"/>
    <property type="match status" value="1"/>
</dbReference>
<keyword evidence="3" id="KW-1185">Reference proteome</keyword>
<dbReference type="Proteomes" id="UP000287385">
    <property type="component" value="Unassembled WGS sequence"/>
</dbReference>
<dbReference type="GO" id="GO:0005886">
    <property type="term" value="C:plasma membrane"/>
    <property type="evidence" value="ECO:0007669"/>
    <property type="project" value="TreeGrafter"/>
</dbReference>
<evidence type="ECO:0000313" key="2">
    <source>
        <dbReference type="EMBL" id="GCD63068.1"/>
    </source>
</evidence>